<evidence type="ECO:0000256" key="1">
    <source>
        <dbReference type="ARBA" id="ARBA00004245"/>
    </source>
</evidence>
<comment type="caution">
    <text evidence="11">The sequence shown here is derived from an EMBL/GenBank/DDBJ whole genome shotgun (WGS) entry which is preliminary data.</text>
</comment>
<reference evidence="12 13" key="1">
    <citation type="submission" date="2019-06" db="EMBL/GenBank/DDBJ databases">
        <authorList>
            <person name="Palmer J.M."/>
        </authorList>
    </citation>
    <scope>NUCLEOTIDE SEQUENCE [LARGE SCALE GENOMIC DNA]</scope>
    <source>
        <strain evidence="11 12">TWF106</strain>
        <strain evidence="10 14">TWF191</strain>
        <strain evidence="9">TWF679</strain>
        <strain evidence="8 13">TWF788</strain>
    </source>
</reference>
<dbReference type="EMBL" id="WIPF01000194">
    <property type="protein sequence ID" value="KAF3200523.1"/>
    <property type="molecule type" value="Genomic_DNA"/>
</dbReference>
<evidence type="ECO:0000313" key="13">
    <source>
        <dbReference type="Proteomes" id="UP000479691"/>
    </source>
</evidence>
<dbReference type="SUPFAM" id="SSF55770">
    <property type="entry name" value="Profilin (actin-binding protein)"/>
    <property type="match status" value="1"/>
</dbReference>
<dbReference type="EMBL" id="WIWS01000159">
    <property type="protein sequence ID" value="KAF3201265.1"/>
    <property type="molecule type" value="Genomic_DNA"/>
</dbReference>
<dbReference type="PANTHER" id="PTHR11604">
    <property type="entry name" value="PROFILIN"/>
    <property type="match status" value="1"/>
</dbReference>
<gene>
    <name evidence="11" type="primary">PFY1</name>
    <name evidence="11" type="ORF">TWF106_002878</name>
    <name evidence="10" type="ORF">TWF191_003704</name>
    <name evidence="9" type="ORF">TWF679_001166</name>
    <name evidence="8" type="ORF">TWF788_006368</name>
</gene>
<dbReference type="GO" id="GO:0003785">
    <property type="term" value="F:actin monomer binding"/>
    <property type="evidence" value="ECO:0007669"/>
    <property type="project" value="TreeGrafter"/>
</dbReference>
<dbReference type="PROSITE" id="PS00414">
    <property type="entry name" value="PROFILIN"/>
    <property type="match status" value="1"/>
</dbReference>
<dbReference type="OrthoDB" id="421374at2759"/>
<evidence type="ECO:0000313" key="12">
    <source>
        <dbReference type="Proteomes" id="UP000472727"/>
    </source>
</evidence>
<dbReference type="Proteomes" id="UP000472727">
    <property type="component" value="Unassembled WGS sequence"/>
</dbReference>
<comment type="similarity">
    <text evidence="2 7">Belongs to the profilin family.</text>
</comment>
<sequence>MSWQAYIDTSLVGTGNIDKAVILSAAGDSVWAVTPGYEVKPEEVKAVVANLPRHGNDSPFFQSGIYIGGEKHINVAHDEDHVYARQGKAGLVIIKTTQALIIAHHPETVDRFKAVDTTKALADYLKGVGY</sequence>
<keyword evidence="4 7" id="KW-0009">Actin-binding</keyword>
<dbReference type="Proteomes" id="UP000614610">
    <property type="component" value="Unassembled WGS sequence"/>
</dbReference>
<dbReference type="GO" id="GO:0005856">
    <property type="term" value="C:cytoskeleton"/>
    <property type="evidence" value="ECO:0007669"/>
    <property type="project" value="UniProtKB-SubCell"/>
</dbReference>
<evidence type="ECO:0000256" key="5">
    <source>
        <dbReference type="ARBA" id="ARBA00023212"/>
    </source>
</evidence>
<comment type="subcellular location">
    <subcellularLocation>
        <location evidence="1">Cytoplasm</location>
        <location evidence="1">Cytoskeleton</location>
    </subcellularLocation>
</comment>
<evidence type="ECO:0000313" key="11">
    <source>
        <dbReference type="EMBL" id="KAF3201265.1"/>
    </source>
</evidence>
<keyword evidence="3" id="KW-0963">Cytoplasm</keyword>
<evidence type="ECO:0000256" key="7">
    <source>
        <dbReference type="RuleBase" id="RU003909"/>
    </source>
</evidence>
<comment type="function">
    <text evidence="6">Binds to actin and affects the structure of the cytoskeleton. At high concentrations, profilin prevents the polymerization of actin, whereas it enhances it at low concentrations.</text>
</comment>
<keyword evidence="5 6" id="KW-0206">Cytoskeleton</keyword>
<evidence type="ECO:0000256" key="6">
    <source>
        <dbReference type="RuleBase" id="RU003908"/>
    </source>
</evidence>
<dbReference type="Gene3D" id="3.30.450.30">
    <property type="entry name" value="Dynein light chain 2a, cytoplasmic"/>
    <property type="match status" value="1"/>
</dbReference>
<evidence type="ECO:0000313" key="10">
    <source>
        <dbReference type="EMBL" id="KAF3200523.1"/>
    </source>
</evidence>
<dbReference type="Pfam" id="PF00235">
    <property type="entry name" value="Profilin"/>
    <property type="match status" value="1"/>
</dbReference>
<evidence type="ECO:0000313" key="9">
    <source>
        <dbReference type="EMBL" id="KAF3199926.1"/>
    </source>
</evidence>
<dbReference type="InterPro" id="IPR027310">
    <property type="entry name" value="Profilin_CS"/>
</dbReference>
<dbReference type="PRINTS" id="PR01640">
    <property type="entry name" value="PROFILINPLNT"/>
</dbReference>
<dbReference type="EMBL" id="WIWT01000113">
    <property type="protein sequence ID" value="KAF3199926.1"/>
    <property type="molecule type" value="Genomic_DNA"/>
</dbReference>
<dbReference type="GO" id="GO:0005938">
    <property type="term" value="C:cell cortex"/>
    <property type="evidence" value="ECO:0007669"/>
    <property type="project" value="TreeGrafter"/>
</dbReference>
<dbReference type="InterPro" id="IPR005455">
    <property type="entry name" value="PFN_euk"/>
</dbReference>
<comment type="subunit">
    <text evidence="6">Occurs in many kinds of cells as a complex with monomeric actin in a 1:1 ratio.</text>
</comment>
<dbReference type="EMBL" id="JAABOE010000031">
    <property type="protein sequence ID" value="KAF3181906.1"/>
    <property type="molecule type" value="Genomic_DNA"/>
</dbReference>
<protein>
    <recommendedName>
        <fullName evidence="7">Profilin</fullName>
    </recommendedName>
</protein>
<accession>A0A6G1LZZ2</accession>
<evidence type="ECO:0000313" key="8">
    <source>
        <dbReference type="EMBL" id="KAF3181906.1"/>
    </source>
</evidence>
<dbReference type="InterPro" id="IPR048278">
    <property type="entry name" value="PFN"/>
</dbReference>
<dbReference type="Proteomes" id="UP000483672">
    <property type="component" value="Unassembled WGS sequence"/>
</dbReference>
<dbReference type="CDD" id="cd00148">
    <property type="entry name" value="PROF"/>
    <property type="match status" value="1"/>
</dbReference>
<dbReference type="PRINTS" id="PR00392">
    <property type="entry name" value="PROFILIN"/>
</dbReference>
<proteinExistence type="inferred from homology"/>
<evidence type="ECO:0000256" key="4">
    <source>
        <dbReference type="ARBA" id="ARBA00023203"/>
    </source>
</evidence>
<dbReference type="SMART" id="SM00392">
    <property type="entry name" value="PROF"/>
    <property type="match status" value="1"/>
</dbReference>
<dbReference type="PANTHER" id="PTHR11604:SF0">
    <property type="entry name" value="PROFILIN"/>
    <property type="match status" value="1"/>
</dbReference>
<organism evidence="11 12">
    <name type="scientific">Orbilia oligospora</name>
    <name type="common">Nematode-trapping fungus</name>
    <name type="synonym">Arthrobotrys oligospora</name>
    <dbReference type="NCBI Taxonomy" id="2813651"/>
    <lineage>
        <taxon>Eukaryota</taxon>
        <taxon>Fungi</taxon>
        <taxon>Dikarya</taxon>
        <taxon>Ascomycota</taxon>
        <taxon>Pezizomycotina</taxon>
        <taxon>Orbiliomycetes</taxon>
        <taxon>Orbiliales</taxon>
        <taxon>Orbiliaceae</taxon>
        <taxon>Orbilia</taxon>
    </lineage>
</organism>
<dbReference type="InterPro" id="IPR036140">
    <property type="entry name" value="PFN_sf"/>
</dbReference>
<evidence type="ECO:0000313" key="14">
    <source>
        <dbReference type="Proteomes" id="UP000483672"/>
    </source>
</evidence>
<evidence type="ECO:0000256" key="2">
    <source>
        <dbReference type="ARBA" id="ARBA00010058"/>
    </source>
</evidence>
<dbReference type="AlphaFoldDB" id="A0A6G1LZZ2"/>
<name>A0A6G1LZZ2_ORBOL</name>
<evidence type="ECO:0000256" key="3">
    <source>
        <dbReference type="ARBA" id="ARBA00022490"/>
    </source>
</evidence>
<dbReference type="Proteomes" id="UP000479691">
    <property type="component" value="Unassembled WGS sequence"/>
</dbReference>